<dbReference type="Pfam" id="PF13566">
    <property type="entry name" value="DUF4130"/>
    <property type="match status" value="1"/>
</dbReference>
<dbReference type="InterPro" id="IPR023875">
    <property type="entry name" value="DNA_repair_put"/>
</dbReference>
<dbReference type="EMBL" id="CP146256">
    <property type="protein sequence ID" value="XAH73262.1"/>
    <property type="molecule type" value="Genomic_DNA"/>
</dbReference>
<keyword evidence="3" id="KW-1185">Reference proteome</keyword>
<evidence type="ECO:0000313" key="3">
    <source>
        <dbReference type="Proteomes" id="UP001451571"/>
    </source>
</evidence>
<gene>
    <name evidence="2" type="ORF">V6984_17400</name>
</gene>
<dbReference type="RefSeq" id="WP_342756870.1">
    <property type="nucleotide sequence ID" value="NZ_CP146256.1"/>
</dbReference>
<evidence type="ECO:0000259" key="1">
    <source>
        <dbReference type="Pfam" id="PF13566"/>
    </source>
</evidence>
<feature type="domain" description="DUF4130" evidence="1">
    <location>
        <begin position="87"/>
        <end position="253"/>
    </location>
</feature>
<dbReference type="Proteomes" id="UP001451571">
    <property type="component" value="Chromosome"/>
</dbReference>
<reference evidence="2 3" key="1">
    <citation type="submission" date="2024-02" db="EMBL/GenBank/DDBJ databases">
        <title>Bacterial strain from lacustrine sediment.</title>
        <authorList>
            <person name="Petit C."/>
            <person name="Fadhlaoui K."/>
        </authorList>
    </citation>
    <scope>NUCLEOTIDE SEQUENCE [LARGE SCALE GENOMIC DNA]</scope>
    <source>
        <strain evidence="2 3">IPX-CK</strain>
    </source>
</reference>
<evidence type="ECO:0000313" key="2">
    <source>
        <dbReference type="EMBL" id="XAH73262.1"/>
    </source>
</evidence>
<dbReference type="InterPro" id="IPR025404">
    <property type="entry name" value="DUF4130"/>
</dbReference>
<dbReference type="NCBIfam" id="TIGR03915">
    <property type="entry name" value="SAM_7_link_chp"/>
    <property type="match status" value="1"/>
</dbReference>
<proteinExistence type="predicted"/>
<organism evidence="2 3">
    <name type="scientific">Kineothrix sedimenti</name>
    <dbReference type="NCBI Taxonomy" id="3123317"/>
    <lineage>
        <taxon>Bacteria</taxon>
        <taxon>Bacillati</taxon>
        <taxon>Bacillota</taxon>
        <taxon>Clostridia</taxon>
        <taxon>Lachnospirales</taxon>
        <taxon>Lachnospiraceae</taxon>
        <taxon>Kineothrix</taxon>
    </lineage>
</organism>
<sequence>MEEKYLICEDSLEGIFTGIYKAYSLKEDHSRLHIQIGEEENLRLFAEYIPIVPDAGTAVRVSRTIQRELGEETYISICRALASMDKQKGEAVYKTVVCGLQMQNGRQVMGNLTNPYVHKVFELNRGTNNEVLHLMGFLRFQELENGILFSKIGPKNNILTFLAPHFADRLSLLNFVIYDDIRGIFVVHPASKDWYLVTNAEIDSEMMENYSREELEYQELFTYFCHKIAIKERKNLNLQRSMLPLRFQEYMVEFRK</sequence>
<protein>
    <submittedName>
        <fullName evidence="2">TIGR03915 family putative DNA repair protein</fullName>
    </submittedName>
</protein>
<name>A0ABZ3ESR6_9FIRM</name>
<accession>A0ABZ3ESR6</accession>